<protein>
    <recommendedName>
        <fullName evidence="3">Lipoprotein</fullName>
    </recommendedName>
</protein>
<dbReference type="RefSeq" id="WP_151674408.1">
    <property type="nucleotide sequence ID" value="NZ_BKCG01000005.1"/>
</dbReference>
<accession>A0A5J4J640</accession>
<dbReference type="OrthoDB" id="1164858at2"/>
<evidence type="ECO:0000313" key="1">
    <source>
        <dbReference type="EMBL" id="GER59947.1"/>
    </source>
</evidence>
<comment type="caution">
    <text evidence="1">The sequence shown here is derived from an EMBL/GenBank/DDBJ whole genome shotgun (WGS) entry which is preliminary data.</text>
</comment>
<sequence>MKLKHLILGLLTIVIFSCDNSGKYKPNGLRQISQNELLENAEKRLSYNYDNVVYKNENGVKISLDSVKKLNLEEWTADSYVNVDNELKELILRRVTENDKEFQKKLVAIYGKETYTEETIGPVIQVEIDCDNIQSILTEVHSLDQDMRQNGSAGNPNIDRENLVTVVSLIEKCGMPTLNEVSQEQMSAIWLVFQHADNYHRKKYLPLLKKSAQNGDLRKNQMALMEDRILMMDGKPQIYGSQISEDRENGGWKIYDLQNPKTVDKRRAEIGMQPLSEYVKQWDIEFKVEQAEK</sequence>
<dbReference type="Pfam" id="PF20329">
    <property type="entry name" value="DUF6624"/>
    <property type="match status" value="1"/>
</dbReference>
<dbReference type="InterPro" id="IPR046732">
    <property type="entry name" value="DUF6624"/>
</dbReference>
<evidence type="ECO:0000313" key="2">
    <source>
        <dbReference type="Proteomes" id="UP000326509"/>
    </source>
</evidence>
<dbReference type="PROSITE" id="PS51257">
    <property type="entry name" value="PROKAR_LIPOPROTEIN"/>
    <property type="match status" value="1"/>
</dbReference>
<keyword evidence="2" id="KW-1185">Reference proteome</keyword>
<dbReference type="AlphaFoldDB" id="A0A5J4J640"/>
<evidence type="ECO:0008006" key="3">
    <source>
        <dbReference type="Google" id="ProtNLM"/>
    </source>
</evidence>
<reference evidence="1 2" key="1">
    <citation type="submission" date="2019-08" db="EMBL/GenBank/DDBJ databases">
        <title>Draft genome sequence of Ulvibacter marinus type strain NBRC 109484.</title>
        <authorList>
            <person name="Kawano K."/>
            <person name="Ushijima N."/>
            <person name="Kihara M."/>
            <person name="Itoh H."/>
        </authorList>
    </citation>
    <scope>NUCLEOTIDE SEQUENCE [LARGE SCALE GENOMIC DNA]</scope>
    <source>
        <strain evidence="1 2">NBRC 109484</strain>
    </source>
</reference>
<organism evidence="1 2">
    <name type="scientific">Patiriisocius marinus</name>
    <dbReference type="NCBI Taxonomy" id="1397112"/>
    <lineage>
        <taxon>Bacteria</taxon>
        <taxon>Pseudomonadati</taxon>
        <taxon>Bacteroidota</taxon>
        <taxon>Flavobacteriia</taxon>
        <taxon>Flavobacteriales</taxon>
        <taxon>Flavobacteriaceae</taxon>
        <taxon>Patiriisocius</taxon>
    </lineage>
</organism>
<proteinExistence type="predicted"/>
<dbReference type="Proteomes" id="UP000326509">
    <property type="component" value="Unassembled WGS sequence"/>
</dbReference>
<dbReference type="EMBL" id="BKCG01000005">
    <property type="protein sequence ID" value="GER59947.1"/>
    <property type="molecule type" value="Genomic_DNA"/>
</dbReference>
<gene>
    <name evidence="1" type="ORF">ULMA_20550</name>
</gene>
<name>A0A5J4J640_9FLAO</name>